<feature type="non-terminal residue" evidence="2">
    <location>
        <position position="1"/>
    </location>
</feature>
<reference evidence="2 3" key="1">
    <citation type="journal article" date="2020" name="Int. J. Syst. Evol. Microbiol.">
        <title>Tenacibaculum piscium sp. nov., isolated from skin ulcers of sea-farmed fish, and description of Tenacibaculum finnmarkense sp. nov. with subdivision into genomovars finnmarkense and ulcerans.</title>
        <authorList>
            <person name="Olsen A.B."/>
            <person name="Spilsberg B."/>
            <person name="Nilsen H.K."/>
            <person name="Lagesen K."/>
            <person name="Gulla S."/>
            <person name="Avendano-Herrera R."/>
            <person name="Irgang R."/>
            <person name="Duchaud E."/>
            <person name="Colquhoun D.J."/>
        </authorList>
    </citation>
    <scope>NUCLEOTIDE SEQUENCE [LARGE SCALE GENOMIC DNA]</scope>
    <source>
        <strain evidence="2 3">TNO037</strain>
    </source>
</reference>
<dbReference type="InterPro" id="IPR037026">
    <property type="entry name" value="Vgr_OB-fold_dom_sf"/>
</dbReference>
<evidence type="ECO:0000313" key="3">
    <source>
        <dbReference type="Proteomes" id="UP000806077"/>
    </source>
</evidence>
<accession>A0AAP1RHC1</accession>
<name>A0AAP1RHC1_9FLAO</name>
<dbReference type="SUPFAM" id="SSF69255">
    <property type="entry name" value="gp5 N-terminal domain-like"/>
    <property type="match status" value="1"/>
</dbReference>
<organism evidence="2 3">
    <name type="scientific">Tenacibaculum finnmarkense genomovar finnmarkense</name>
    <dbReference type="NCBI Taxonomy" id="1458503"/>
    <lineage>
        <taxon>Bacteria</taxon>
        <taxon>Pseudomonadati</taxon>
        <taxon>Bacteroidota</taxon>
        <taxon>Flavobacteriia</taxon>
        <taxon>Flavobacteriales</taxon>
        <taxon>Flavobacteriaceae</taxon>
        <taxon>Tenacibaculum</taxon>
        <taxon>Tenacibaculum finnmarkense</taxon>
    </lineage>
</organism>
<dbReference type="Pfam" id="PF05954">
    <property type="entry name" value="Phage_GPD"/>
    <property type="match status" value="1"/>
</dbReference>
<dbReference type="SUPFAM" id="SSF69279">
    <property type="entry name" value="Phage tail proteins"/>
    <property type="match status" value="1"/>
</dbReference>
<dbReference type="EMBL" id="WXXV01000063">
    <property type="protein sequence ID" value="MBE7696316.1"/>
    <property type="molecule type" value="Genomic_DNA"/>
</dbReference>
<keyword evidence="3" id="KW-1185">Reference proteome</keyword>
<dbReference type="Proteomes" id="UP000806077">
    <property type="component" value="Unassembled WGS sequence"/>
</dbReference>
<dbReference type="Pfam" id="PF04717">
    <property type="entry name" value="Phage_base_V"/>
    <property type="match status" value="1"/>
</dbReference>
<dbReference type="AlphaFoldDB" id="A0AAP1RHC1"/>
<dbReference type="Gene3D" id="2.40.50.230">
    <property type="entry name" value="Gp5 N-terminal domain"/>
    <property type="match status" value="1"/>
</dbReference>
<protein>
    <recommendedName>
        <fullName evidence="1">Gp5/Type VI secretion system Vgr protein OB-fold domain-containing protein</fullName>
    </recommendedName>
</protein>
<evidence type="ECO:0000259" key="1">
    <source>
        <dbReference type="Pfam" id="PF04717"/>
    </source>
</evidence>
<dbReference type="RefSeq" id="WP_239781619.1">
    <property type="nucleotide sequence ID" value="NZ_WXXV01000063.1"/>
</dbReference>
<proteinExistence type="predicted"/>
<evidence type="ECO:0000313" key="2">
    <source>
        <dbReference type="EMBL" id="MBE7696316.1"/>
    </source>
</evidence>
<sequence>KLLVSGFSKTILLENGPHMHSWLNTSLEAIVNDTVSAAGLSAQINTVFTSPIIYQSQYQENHFQFIQRLAKQYNEWLYYDGVQLVFGKPSLSAPITIEYGADMDTINISIEALSTGATKFSYNALEDTKNESISRGNVSGLNELGNHAFETSKALFVIDSKDHLSIRGANRNEIDTIVANKQAGKVSTANILSGTSSKQGLTVGTVIKVTGAQRGINSFNVKNYGEYIITKITHTATGSSEYCNEFEAISSGIAILPEPSVSLPEASPQLATVLSNEDPAQKGRVQVQFQWQRAGMKTSWIRVMTPDAGSSDNHTQNRGHVFVPEVGDQVMVGFRYNDPNRPFVMGSMYHGNNGAGGQD</sequence>
<gene>
    <name evidence="2" type="ORF">F7645_12920</name>
</gene>
<dbReference type="InterPro" id="IPR006531">
    <property type="entry name" value="Gp5/Vgr_OB"/>
</dbReference>
<feature type="domain" description="Gp5/Type VI secretion system Vgr protein OB-fold" evidence="1">
    <location>
        <begin position="270"/>
        <end position="349"/>
    </location>
</feature>
<comment type="caution">
    <text evidence="2">The sequence shown here is derived from an EMBL/GenBank/DDBJ whole genome shotgun (WGS) entry which is preliminary data.</text>
</comment>